<dbReference type="InterPro" id="IPR036640">
    <property type="entry name" value="ABC1_TM_sf"/>
</dbReference>
<dbReference type="InterPro" id="IPR003439">
    <property type="entry name" value="ABC_transporter-like_ATP-bd"/>
</dbReference>
<proteinExistence type="inferred from homology"/>
<dbReference type="OrthoDB" id="9762778at2"/>
<evidence type="ECO:0000256" key="9">
    <source>
        <dbReference type="ARBA" id="ARBA00023455"/>
    </source>
</evidence>
<feature type="transmembrane region" description="Helical" evidence="11">
    <location>
        <begin position="85"/>
        <end position="103"/>
    </location>
</feature>
<dbReference type="GO" id="GO:0005886">
    <property type="term" value="C:plasma membrane"/>
    <property type="evidence" value="ECO:0007669"/>
    <property type="project" value="UniProtKB-SubCell"/>
</dbReference>
<evidence type="ECO:0000313" key="15">
    <source>
        <dbReference type="Proteomes" id="UP000269019"/>
    </source>
</evidence>
<keyword evidence="6" id="KW-1278">Translocase</keyword>
<keyword evidence="15" id="KW-1185">Reference proteome</keyword>
<evidence type="ECO:0000259" key="13">
    <source>
        <dbReference type="PROSITE" id="PS50929"/>
    </source>
</evidence>
<dbReference type="Pfam" id="PF00664">
    <property type="entry name" value="ABC_membrane"/>
    <property type="match status" value="1"/>
</dbReference>
<dbReference type="PROSITE" id="PS50893">
    <property type="entry name" value="ABC_TRANSPORTER_2"/>
    <property type="match status" value="1"/>
</dbReference>
<evidence type="ECO:0000256" key="8">
    <source>
        <dbReference type="ARBA" id="ARBA00023136"/>
    </source>
</evidence>
<keyword evidence="2" id="KW-1003">Cell membrane</keyword>
<accession>A0A3G6J6S0</accession>
<feature type="transmembrane region" description="Helical" evidence="11">
    <location>
        <begin position="187"/>
        <end position="205"/>
    </location>
</feature>
<dbReference type="AlphaFoldDB" id="A0A3G6J6S0"/>
<gene>
    <name evidence="14" type="primary">yheI2</name>
    <name evidence="14" type="ORF">CCHOA_07065</name>
</gene>
<evidence type="ECO:0000256" key="6">
    <source>
        <dbReference type="ARBA" id="ARBA00022967"/>
    </source>
</evidence>
<dbReference type="Pfam" id="PF00005">
    <property type="entry name" value="ABC_tran"/>
    <property type="match status" value="1"/>
</dbReference>
<dbReference type="InterPro" id="IPR003593">
    <property type="entry name" value="AAA+_ATPase"/>
</dbReference>
<dbReference type="RefSeq" id="WP_123928373.1">
    <property type="nucleotide sequence ID" value="NZ_CP033896.1"/>
</dbReference>
<keyword evidence="2" id="KW-0997">Cell inner membrane</keyword>
<dbReference type="KEGG" id="ccho:CCHOA_07065"/>
<reference evidence="14 15" key="1">
    <citation type="submission" date="2018-11" db="EMBL/GenBank/DDBJ databases">
        <authorList>
            <person name="Kleinhagauer T."/>
            <person name="Glaeser S.P."/>
            <person name="Spergser J."/>
            <person name="Ruckert C."/>
            <person name="Kaempfer P."/>
            <person name="Busse H.-J."/>
        </authorList>
    </citation>
    <scope>NUCLEOTIDE SEQUENCE [LARGE SCALE GENOMIC DNA]</scope>
    <source>
        <strain evidence="14 15">200CH</strain>
    </source>
</reference>
<comment type="subcellular location">
    <subcellularLocation>
        <location evidence="1">Cell inner membrane</location>
        <topology evidence="1">Multi-pass membrane protein</topology>
    </subcellularLocation>
</comment>
<sequence>MTHPPVHNAAHHVTSSTAAPRLLVDPSRRWSLLRWLISMTRDLHGPLWLAVGCRLLAQTATVIIWILACRTVLSAAAEHRFPPRSLVVLLTVLILAKATLRYAEQYAGHFVAFRALQRLRDRFIAALIPRTPAVTATVGRAKLTQQATSDIDRIEVIFAHTLPPAITAILLPIGVCLTVGLCCSWPLAFAVAVPSLFTLVVIPVFTTPLSWTQATAVAAARSATSRHIADTLAGAGLLGQYGTVSHRLAETRVILHRQAEATRRLGWISALQLGANQFSNLTGIGIIIVTGITTGATSEALVTTLVAFIALWTPMKAVTEFAGSLDEGFAATARLATTMQSPLPPSPTTPAQQPFTTSSQTSQSAARQAVFTLTDVGFTYPSTDTAAGSTPTAEPTLTGITTTIACGHTAIVGVSGSGKSTLARLLVAGIQPTCGTITYQGQPLSSIDPQLLRKHVCLLSQRDTLITGTLRDNIALRNPAATDTEIRQALTAVALDSWVDSLDAGLDTILGDEHTPVSGGQTSRIIIARAFVDNPEVVILDEALRGIDTSTARTILARILQRFPTVIDITHRVDLIADNTQVRQLDAGTLVASGTADTLLHTNHWYQQLAAIT</sequence>
<dbReference type="PANTHER" id="PTHR24221:SF654">
    <property type="entry name" value="ATP-BINDING CASSETTE SUB-FAMILY B MEMBER 6"/>
    <property type="match status" value="1"/>
</dbReference>
<dbReference type="InterPro" id="IPR027417">
    <property type="entry name" value="P-loop_NTPase"/>
</dbReference>
<feature type="region of interest" description="Disordered" evidence="10">
    <location>
        <begin position="339"/>
        <end position="360"/>
    </location>
</feature>
<evidence type="ECO:0000256" key="11">
    <source>
        <dbReference type="SAM" id="Phobius"/>
    </source>
</evidence>
<feature type="domain" description="ABC transmembrane type-1" evidence="13">
    <location>
        <begin position="86"/>
        <end position="311"/>
    </location>
</feature>
<keyword evidence="3 11" id="KW-0812">Transmembrane</keyword>
<name>A0A3G6J6S0_9CORY</name>
<organism evidence="14 15">
    <name type="scientific">Corynebacterium choanae</name>
    <dbReference type="NCBI Taxonomy" id="1862358"/>
    <lineage>
        <taxon>Bacteria</taxon>
        <taxon>Bacillati</taxon>
        <taxon>Actinomycetota</taxon>
        <taxon>Actinomycetes</taxon>
        <taxon>Mycobacteriales</taxon>
        <taxon>Corynebacteriaceae</taxon>
        <taxon>Corynebacterium</taxon>
    </lineage>
</organism>
<dbReference type="Gene3D" id="1.20.1560.10">
    <property type="entry name" value="ABC transporter type 1, transmembrane domain"/>
    <property type="match status" value="1"/>
</dbReference>
<feature type="compositionally biased region" description="Low complexity" evidence="10">
    <location>
        <begin position="349"/>
        <end position="360"/>
    </location>
</feature>
<dbReference type="SUPFAM" id="SSF90123">
    <property type="entry name" value="ABC transporter transmembrane region"/>
    <property type="match status" value="1"/>
</dbReference>
<comment type="similarity">
    <text evidence="9">Belongs to the ABC transporter superfamily. Siderophore-Fe(3+) uptake transporter (SIUT) (TC 3.A.1.21) family.</text>
</comment>
<dbReference type="GO" id="GO:0034040">
    <property type="term" value="F:ATPase-coupled lipid transmembrane transporter activity"/>
    <property type="evidence" value="ECO:0007669"/>
    <property type="project" value="TreeGrafter"/>
</dbReference>
<dbReference type="InterPro" id="IPR039421">
    <property type="entry name" value="Type_1_exporter"/>
</dbReference>
<evidence type="ECO:0000256" key="4">
    <source>
        <dbReference type="ARBA" id="ARBA00022741"/>
    </source>
</evidence>
<evidence type="ECO:0000256" key="2">
    <source>
        <dbReference type="ARBA" id="ARBA00022519"/>
    </source>
</evidence>
<dbReference type="SUPFAM" id="SSF52540">
    <property type="entry name" value="P-loop containing nucleoside triphosphate hydrolases"/>
    <property type="match status" value="1"/>
</dbReference>
<dbReference type="EC" id="3.6.3.-" evidence="14"/>
<dbReference type="SMART" id="SM00382">
    <property type="entry name" value="AAA"/>
    <property type="match status" value="1"/>
</dbReference>
<feature type="domain" description="ABC transporter" evidence="12">
    <location>
        <begin position="371"/>
        <end position="612"/>
    </location>
</feature>
<keyword evidence="7 11" id="KW-1133">Transmembrane helix</keyword>
<dbReference type="Gene3D" id="3.40.50.300">
    <property type="entry name" value="P-loop containing nucleotide triphosphate hydrolases"/>
    <property type="match status" value="1"/>
</dbReference>
<evidence type="ECO:0000256" key="1">
    <source>
        <dbReference type="ARBA" id="ARBA00004429"/>
    </source>
</evidence>
<evidence type="ECO:0000256" key="7">
    <source>
        <dbReference type="ARBA" id="ARBA00022989"/>
    </source>
</evidence>
<dbReference type="GO" id="GO:0140359">
    <property type="term" value="F:ABC-type transporter activity"/>
    <property type="evidence" value="ECO:0007669"/>
    <property type="project" value="InterPro"/>
</dbReference>
<dbReference type="PANTHER" id="PTHR24221">
    <property type="entry name" value="ATP-BINDING CASSETTE SUB-FAMILY B"/>
    <property type="match status" value="1"/>
</dbReference>
<keyword evidence="5 14" id="KW-0067">ATP-binding</keyword>
<keyword evidence="8 11" id="KW-0472">Membrane</keyword>
<keyword evidence="4" id="KW-0547">Nucleotide-binding</keyword>
<dbReference type="PROSITE" id="PS50929">
    <property type="entry name" value="ABC_TM1F"/>
    <property type="match status" value="1"/>
</dbReference>
<feature type="transmembrane region" description="Helical" evidence="11">
    <location>
        <begin position="157"/>
        <end position="180"/>
    </location>
</feature>
<feature type="transmembrane region" description="Helical" evidence="11">
    <location>
        <begin position="47"/>
        <end position="73"/>
    </location>
</feature>
<dbReference type="GO" id="GO:0016887">
    <property type="term" value="F:ATP hydrolysis activity"/>
    <property type="evidence" value="ECO:0007669"/>
    <property type="project" value="InterPro"/>
</dbReference>
<dbReference type="GO" id="GO:0005524">
    <property type="term" value="F:ATP binding"/>
    <property type="evidence" value="ECO:0007669"/>
    <property type="project" value="UniProtKB-KW"/>
</dbReference>
<keyword evidence="14" id="KW-0378">Hydrolase</keyword>
<evidence type="ECO:0000313" key="14">
    <source>
        <dbReference type="EMBL" id="AZA13805.1"/>
    </source>
</evidence>
<evidence type="ECO:0000259" key="12">
    <source>
        <dbReference type="PROSITE" id="PS50893"/>
    </source>
</evidence>
<dbReference type="InterPro" id="IPR011527">
    <property type="entry name" value="ABC1_TM_dom"/>
</dbReference>
<dbReference type="EMBL" id="CP033896">
    <property type="protein sequence ID" value="AZA13805.1"/>
    <property type="molecule type" value="Genomic_DNA"/>
</dbReference>
<evidence type="ECO:0000256" key="5">
    <source>
        <dbReference type="ARBA" id="ARBA00022840"/>
    </source>
</evidence>
<protein>
    <submittedName>
        <fullName evidence="14">Putative multidrug resistance ABC transporter ATP-binding/permease protein YheI</fullName>
        <ecNumber evidence="14">3.6.3.-</ecNumber>
    </submittedName>
</protein>
<evidence type="ECO:0000256" key="10">
    <source>
        <dbReference type="SAM" id="MobiDB-lite"/>
    </source>
</evidence>
<dbReference type="Proteomes" id="UP000269019">
    <property type="component" value="Chromosome"/>
</dbReference>
<evidence type="ECO:0000256" key="3">
    <source>
        <dbReference type="ARBA" id="ARBA00022692"/>
    </source>
</evidence>